<dbReference type="AlphaFoldDB" id="A0A1B0CVH8"/>
<dbReference type="UniPathway" id="UPA00158">
    <property type="reaction ID" value="UER00272"/>
</dbReference>
<evidence type="ECO:0000256" key="2">
    <source>
        <dbReference type="ARBA" id="ARBA00005154"/>
    </source>
</evidence>
<dbReference type="EnsemblMetazoa" id="LLOJ008963-RA">
    <property type="protein sequence ID" value="LLOJ008963-PA"/>
    <property type="gene ID" value="LLOJ008963"/>
</dbReference>
<dbReference type="CDD" id="cd01999">
    <property type="entry name" value="ASS"/>
    <property type="match status" value="1"/>
</dbReference>
<evidence type="ECO:0000256" key="4">
    <source>
        <dbReference type="ARBA" id="ARBA00012286"/>
    </source>
</evidence>
<evidence type="ECO:0000259" key="15">
    <source>
        <dbReference type="Pfam" id="PF00764"/>
    </source>
</evidence>
<evidence type="ECO:0000256" key="9">
    <source>
        <dbReference type="ARBA" id="ARBA00022605"/>
    </source>
</evidence>
<dbReference type="InterPro" id="IPR024074">
    <property type="entry name" value="AS_cat/multimer_dom_body"/>
</dbReference>
<evidence type="ECO:0000256" key="1">
    <source>
        <dbReference type="ARBA" id="ARBA00004967"/>
    </source>
</evidence>
<dbReference type="PROSITE" id="PS00565">
    <property type="entry name" value="ARGININOSUCCIN_SYN_2"/>
    <property type="match status" value="1"/>
</dbReference>
<dbReference type="GO" id="GO:0006526">
    <property type="term" value="P:L-arginine biosynthetic process"/>
    <property type="evidence" value="ECO:0007669"/>
    <property type="project" value="UniProtKB-UniPathway"/>
</dbReference>
<keyword evidence="19" id="KW-1185">Reference proteome</keyword>
<evidence type="ECO:0000256" key="13">
    <source>
        <dbReference type="ARBA" id="ARBA00049077"/>
    </source>
</evidence>
<evidence type="ECO:0000256" key="5">
    <source>
        <dbReference type="ARBA" id="ARBA00014810"/>
    </source>
</evidence>
<dbReference type="EMBL" id="GITU01000797">
    <property type="protein sequence ID" value="MBC1169500.1"/>
    <property type="molecule type" value="Transcribed_RNA"/>
</dbReference>
<dbReference type="InterPro" id="IPR001518">
    <property type="entry name" value="Arginosuc_synth"/>
</dbReference>
<reference evidence="17" key="2">
    <citation type="journal article" date="2020" name="BMC">
        <title>Leishmania infection induces a limited differential gene expression in the sand fly midgut.</title>
        <authorList>
            <person name="Coutinho-Abreu I.V."/>
            <person name="Serafim T.D."/>
            <person name="Meneses C."/>
            <person name="Kamhawi S."/>
            <person name="Oliveira F."/>
            <person name="Valenzuela J.G."/>
        </authorList>
    </citation>
    <scope>NUCLEOTIDE SEQUENCE</scope>
    <source>
        <strain evidence="17">Jacobina</strain>
        <tissue evidence="17">Midgut</tissue>
    </source>
</reference>
<accession>A0A1B0CVH8</accession>
<dbReference type="Pfam" id="PF20979">
    <property type="entry name" value="Arginosuc_syn_C"/>
    <property type="match status" value="1"/>
</dbReference>
<dbReference type="Proteomes" id="UP000092461">
    <property type="component" value="Unassembled WGS sequence"/>
</dbReference>
<proteinExistence type="inferred from homology"/>
<dbReference type="Gene3D" id="3.40.50.620">
    <property type="entry name" value="HUPs"/>
    <property type="match status" value="1"/>
</dbReference>
<dbReference type="UniPathway" id="UPA00068">
    <property type="reaction ID" value="UER00113"/>
</dbReference>
<feature type="domain" description="Arginosuccinate synthase C-terminal" evidence="16">
    <location>
        <begin position="177"/>
        <end position="397"/>
    </location>
</feature>
<evidence type="ECO:0000259" key="16">
    <source>
        <dbReference type="Pfam" id="PF20979"/>
    </source>
</evidence>
<dbReference type="GO" id="GO:0005737">
    <property type="term" value="C:cytoplasm"/>
    <property type="evidence" value="ECO:0007669"/>
    <property type="project" value="TreeGrafter"/>
</dbReference>
<evidence type="ECO:0000256" key="11">
    <source>
        <dbReference type="ARBA" id="ARBA00022840"/>
    </source>
</evidence>
<evidence type="ECO:0000313" key="19">
    <source>
        <dbReference type="Proteomes" id="UP000092461"/>
    </source>
</evidence>
<evidence type="ECO:0000256" key="7">
    <source>
        <dbReference type="ARBA" id="ARBA00022571"/>
    </source>
</evidence>
<feature type="domain" description="Arginosuccinate synthase-like N-terminal" evidence="15">
    <location>
        <begin position="5"/>
        <end position="168"/>
    </location>
</feature>
<evidence type="ECO:0000256" key="6">
    <source>
        <dbReference type="ARBA" id="ARBA00022436"/>
    </source>
</evidence>
<evidence type="ECO:0000313" key="18">
    <source>
        <dbReference type="EnsemblMetazoa" id="LLOJ008963-PA"/>
    </source>
</evidence>
<evidence type="ECO:0000256" key="12">
    <source>
        <dbReference type="ARBA" id="ARBA00029916"/>
    </source>
</evidence>
<evidence type="ECO:0000256" key="3">
    <source>
        <dbReference type="ARBA" id="ARBA00011881"/>
    </source>
</evidence>
<dbReference type="GO" id="GO:0005524">
    <property type="term" value="F:ATP binding"/>
    <property type="evidence" value="ECO:0007669"/>
    <property type="project" value="UniProtKB-KW"/>
</dbReference>
<dbReference type="Pfam" id="PF00764">
    <property type="entry name" value="Arginosuc_synth"/>
    <property type="match status" value="1"/>
</dbReference>
<dbReference type="FunFam" id="3.40.50.620:FF:000019">
    <property type="entry name" value="Argininosuccinate synthase"/>
    <property type="match status" value="1"/>
</dbReference>
<evidence type="ECO:0000256" key="8">
    <source>
        <dbReference type="ARBA" id="ARBA00022598"/>
    </source>
</evidence>
<dbReference type="PANTHER" id="PTHR11587">
    <property type="entry name" value="ARGININOSUCCINATE SYNTHASE"/>
    <property type="match status" value="1"/>
</dbReference>
<keyword evidence="7" id="KW-0055">Arginine biosynthesis</keyword>
<keyword evidence="10" id="KW-0547">Nucleotide-binding</keyword>
<evidence type="ECO:0000256" key="14">
    <source>
        <dbReference type="ARBA" id="ARBA00061285"/>
    </source>
</evidence>
<dbReference type="GO" id="GO:0000053">
    <property type="term" value="P:argininosuccinate metabolic process"/>
    <property type="evidence" value="ECO:0007669"/>
    <property type="project" value="TreeGrafter"/>
</dbReference>
<comment type="pathway">
    <text evidence="1">Amino-acid biosynthesis; L-arginine biosynthesis; L-arginine from L-ornithine and carbamoyl phosphate: step 2/3.</text>
</comment>
<dbReference type="EC" id="6.3.4.5" evidence="4"/>
<protein>
    <recommendedName>
        <fullName evidence="5">Argininosuccinate synthase</fullName>
        <ecNumber evidence="4">6.3.4.5</ecNumber>
    </recommendedName>
    <alternativeName>
        <fullName evidence="12">Citrulline--aspartate ligase</fullName>
    </alternativeName>
</protein>
<evidence type="ECO:0000256" key="10">
    <source>
        <dbReference type="ARBA" id="ARBA00022741"/>
    </source>
</evidence>
<comment type="catalytic activity">
    <reaction evidence="13">
        <text>L-citrulline + L-aspartate + ATP = 2-(N(omega)-L-arginino)succinate + AMP + diphosphate + H(+)</text>
        <dbReference type="Rhea" id="RHEA:10932"/>
        <dbReference type="ChEBI" id="CHEBI:15378"/>
        <dbReference type="ChEBI" id="CHEBI:29991"/>
        <dbReference type="ChEBI" id="CHEBI:30616"/>
        <dbReference type="ChEBI" id="CHEBI:33019"/>
        <dbReference type="ChEBI" id="CHEBI:57472"/>
        <dbReference type="ChEBI" id="CHEBI:57743"/>
        <dbReference type="ChEBI" id="CHEBI:456215"/>
        <dbReference type="EC" id="6.3.4.5"/>
    </reaction>
</comment>
<dbReference type="FunFam" id="3.90.1260.10:FF:000003">
    <property type="entry name" value="Argininosuccinate synthase"/>
    <property type="match status" value="1"/>
</dbReference>
<dbReference type="InterPro" id="IPR048268">
    <property type="entry name" value="Arginosuc_syn_C"/>
</dbReference>
<comment type="subunit">
    <text evidence="3">Homotetramer.</text>
</comment>
<dbReference type="PROSITE" id="PS00564">
    <property type="entry name" value="ARGININOSUCCIN_SYN_1"/>
    <property type="match status" value="1"/>
</dbReference>
<keyword evidence="6" id="KW-0835">Urea cycle</keyword>
<dbReference type="SUPFAM" id="SSF69864">
    <property type="entry name" value="Argininosuccinate synthetase, C-terminal domain"/>
    <property type="match status" value="1"/>
</dbReference>
<evidence type="ECO:0000313" key="17">
    <source>
        <dbReference type="EMBL" id="MBC1169500.1"/>
    </source>
</evidence>
<sequence length="407" mass="45460">MKETVLLAYSGGLDTSCILLWLLEKGYEVVCLIADVGQDEDFEAARRKALKIGAKEVIVARVKKDFVLNYIFPAVAMGLLYERRYLLGTSLARPCISEALVECAKARGIKLISHGATGKGNDQVRFELSCYALYPEFSVIAPWRIPEFCERFQGRDDLLAYAKANGIEVEATPKAPWSMDANFMHISYESGVLEDPAHIAPEDLYKMTRGPSEWPDKPTIIEVEFARGIPVAVIKDKVRTEDPVAIVELLNRIGGDHGVGRIDIVENRFVGLKSRGIYETPGVKILFEAHLDLELVCLDREVLRVKSFISDRMADFVYNGFWFSPEGTFSRQCLQLSQENVSGTVTMEIFKGVARPIARRAVRGLYNEELVSMNVHGGYTPASAGGFIEIHSIRLKEFSKAFGTYTK</sequence>
<reference evidence="18" key="3">
    <citation type="submission" date="2020-05" db="UniProtKB">
        <authorList>
            <consortium name="EnsemblMetazoa"/>
        </authorList>
    </citation>
    <scope>IDENTIFICATION</scope>
    <source>
        <strain evidence="18">Jacobina</strain>
    </source>
</reference>
<dbReference type="PANTHER" id="PTHR11587:SF2">
    <property type="entry name" value="ARGININOSUCCINATE SYNTHASE"/>
    <property type="match status" value="1"/>
</dbReference>
<dbReference type="VEuPathDB" id="VectorBase:LLOJ008963"/>
<dbReference type="NCBIfam" id="NF001770">
    <property type="entry name" value="PRK00509.1"/>
    <property type="match status" value="1"/>
</dbReference>
<reference evidence="19" key="1">
    <citation type="submission" date="2012-05" db="EMBL/GenBank/DDBJ databases">
        <title>Whole Genome Assembly of Lutzomyia longipalpis.</title>
        <authorList>
            <person name="Richards S."/>
            <person name="Qu C."/>
            <person name="Dillon R."/>
            <person name="Worley K."/>
            <person name="Scherer S."/>
            <person name="Batterton M."/>
            <person name="Taylor A."/>
            <person name="Hawes A."/>
            <person name="Hernandez B."/>
            <person name="Kovar C."/>
            <person name="Mandapat C."/>
            <person name="Pham C."/>
            <person name="Qu C."/>
            <person name="Jing C."/>
            <person name="Bess C."/>
            <person name="Bandaranaike D."/>
            <person name="Ngo D."/>
            <person name="Ongeri F."/>
            <person name="Arias F."/>
            <person name="Lara F."/>
            <person name="Weissenberger G."/>
            <person name="Kamau G."/>
            <person name="Han H."/>
            <person name="Shen H."/>
            <person name="Dinh H."/>
            <person name="Khalil I."/>
            <person name="Jones J."/>
            <person name="Shafer J."/>
            <person name="Jayaseelan J."/>
            <person name="Quiroz J."/>
            <person name="Blankenburg K."/>
            <person name="Nguyen L."/>
            <person name="Jackson L."/>
            <person name="Francisco L."/>
            <person name="Tang L.-Y."/>
            <person name="Pu L.-L."/>
            <person name="Perales L."/>
            <person name="Lorensuhewa L."/>
            <person name="Munidasa M."/>
            <person name="Coyle M."/>
            <person name="Taylor M."/>
            <person name="Puazo M."/>
            <person name="Firestine M."/>
            <person name="Scheel M."/>
            <person name="Javaid M."/>
            <person name="Wang M."/>
            <person name="Li M."/>
            <person name="Tabassum N."/>
            <person name="Saada N."/>
            <person name="Osuji N."/>
            <person name="Aqrawi P."/>
            <person name="Fu Q."/>
            <person name="Thornton R."/>
            <person name="Raj R."/>
            <person name="Goodspeed R."/>
            <person name="Mata R."/>
            <person name="Najjar R."/>
            <person name="Gubbala S."/>
            <person name="Lee S."/>
            <person name="Denson S."/>
            <person name="Patil S."/>
            <person name="Macmil S."/>
            <person name="Qi S."/>
            <person name="Matskevitch T."/>
            <person name="Palculict T."/>
            <person name="Mathew T."/>
            <person name="Vee V."/>
            <person name="Velamala V."/>
            <person name="Korchina V."/>
            <person name="Cai W."/>
            <person name="Liu W."/>
            <person name="Dai W."/>
            <person name="Zou X."/>
            <person name="Zhu Y."/>
            <person name="Zhang Y."/>
            <person name="Wu Y.-Q."/>
            <person name="Xin Y."/>
            <person name="Nazarath L."/>
            <person name="Kovar C."/>
            <person name="Han Y."/>
            <person name="Muzny D."/>
            <person name="Gibbs R."/>
        </authorList>
    </citation>
    <scope>NUCLEOTIDE SEQUENCE [LARGE SCALE GENOMIC DNA]</scope>
    <source>
        <strain evidence="19">Jacobina</strain>
    </source>
</reference>
<dbReference type="Gene3D" id="3.90.1260.10">
    <property type="entry name" value="Argininosuccinate synthetase, chain A, domain 2"/>
    <property type="match status" value="1"/>
</dbReference>
<dbReference type="SUPFAM" id="SSF52402">
    <property type="entry name" value="Adenine nucleotide alpha hydrolases-like"/>
    <property type="match status" value="1"/>
</dbReference>
<dbReference type="HAMAP" id="MF_00005">
    <property type="entry name" value="Arg_succ_synth_type1"/>
    <property type="match status" value="1"/>
</dbReference>
<comment type="similarity">
    <text evidence="14">Belongs to the argininosuccinate synthase family.</text>
</comment>
<dbReference type="NCBIfam" id="TIGR00032">
    <property type="entry name" value="argG"/>
    <property type="match status" value="1"/>
</dbReference>
<comment type="pathway">
    <text evidence="2">Nitrogen metabolism; urea cycle; (N(omega)-L-arginino)succinate from L-aspartate and L-citrulline: step 1/1.</text>
</comment>
<name>A0A1B0CVH8_LUTLO</name>
<keyword evidence="8" id="KW-0436">Ligase</keyword>
<dbReference type="EMBL" id="AJWK01030592">
    <property type="status" value="NOT_ANNOTATED_CDS"/>
    <property type="molecule type" value="Genomic_DNA"/>
</dbReference>
<keyword evidence="9" id="KW-0028">Amino-acid biosynthesis</keyword>
<dbReference type="VEuPathDB" id="VectorBase:LLONM1_006432"/>
<dbReference type="GO" id="GO:0004055">
    <property type="term" value="F:argininosuccinate synthase activity"/>
    <property type="evidence" value="ECO:0007669"/>
    <property type="project" value="UniProtKB-EC"/>
</dbReference>
<dbReference type="InterPro" id="IPR018223">
    <property type="entry name" value="Arginosuc_synth_CS"/>
</dbReference>
<dbReference type="InterPro" id="IPR048267">
    <property type="entry name" value="Arginosuc_syn_N"/>
</dbReference>
<dbReference type="InterPro" id="IPR014729">
    <property type="entry name" value="Rossmann-like_a/b/a_fold"/>
</dbReference>
<keyword evidence="11" id="KW-0067">ATP-binding</keyword>
<dbReference type="InterPro" id="IPR023434">
    <property type="entry name" value="Arginosuc_synth_type_1_subfam"/>
</dbReference>
<dbReference type="GO" id="GO:0000050">
    <property type="term" value="P:urea cycle"/>
    <property type="evidence" value="ECO:0007669"/>
    <property type="project" value="UniProtKB-UniPathway"/>
</dbReference>
<organism evidence="18 19">
    <name type="scientific">Lutzomyia longipalpis</name>
    <name type="common">Sand fly</name>
    <dbReference type="NCBI Taxonomy" id="7200"/>
    <lineage>
        <taxon>Eukaryota</taxon>
        <taxon>Metazoa</taxon>
        <taxon>Ecdysozoa</taxon>
        <taxon>Arthropoda</taxon>
        <taxon>Hexapoda</taxon>
        <taxon>Insecta</taxon>
        <taxon>Pterygota</taxon>
        <taxon>Neoptera</taxon>
        <taxon>Endopterygota</taxon>
        <taxon>Diptera</taxon>
        <taxon>Nematocera</taxon>
        <taxon>Psychodoidea</taxon>
        <taxon>Psychodidae</taxon>
        <taxon>Lutzomyia</taxon>
        <taxon>Lutzomyia</taxon>
    </lineage>
</organism>